<feature type="transmembrane region" description="Helical" evidence="6">
    <location>
        <begin position="229"/>
        <end position="250"/>
    </location>
</feature>
<gene>
    <name evidence="8" type="ORF">HHL10_16080</name>
</gene>
<proteinExistence type="inferred from homology"/>
<dbReference type="PROSITE" id="PS50895">
    <property type="entry name" value="SURF1"/>
    <property type="match status" value="1"/>
</dbReference>
<evidence type="ECO:0000256" key="7">
    <source>
        <dbReference type="SAM" id="MobiDB-lite"/>
    </source>
</evidence>
<name>A0A848FDZ5_9BURK</name>
<evidence type="ECO:0000256" key="1">
    <source>
        <dbReference type="ARBA" id="ARBA00004370"/>
    </source>
</evidence>
<dbReference type="PANTHER" id="PTHR23427:SF2">
    <property type="entry name" value="SURFEIT LOCUS PROTEIN 1"/>
    <property type="match status" value="1"/>
</dbReference>
<dbReference type="InterPro" id="IPR045214">
    <property type="entry name" value="Surf1/Surf4"/>
</dbReference>
<protein>
    <recommendedName>
        <fullName evidence="6">SURF1-like protein</fullName>
    </recommendedName>
</protein>
<feature type="compositionally biased region" description="Low complexity" evidence="7">
    <location>
        <begin position="184"/>
        <end position="193"/>
    </location>
</feature>
<accession>A0A848FDZ5</accession>
<keyword evidence="9" id="KW-1185">Reference proteome</keyword>
<evidence type="ECO:0000256" key="5">
    <source>
        <dbReference type="ARBA" id="ARBA00023136"/>
    </source>
</evidence>
<keyword evidence="4 6" id="KW-1133">Transmembrane helix</keyword>
<keyword evidence="3 6" id="KW-0812">Transmembrane</keyword>
<comment type="caution">
    <text evidence="6">Lacks conserved residue(s) required for the propagation of feature annotation.</text>
</comment>
<evidence type="ECO:0000256" key="6">
    <source>
        <dbReference type="RuleBase" id="RU363076"/>
    </source>
</evidence>
<dbReference type="InterPro" id="IPR002994">
    <property type="entry name" value="Surf1/Shy1"/>
</dbReference>
<evidence type="ECO:0000256" key="4">
    <source>
        <dbReference type="ARBA" id="ARBA00022989"/>
    </source>
</evidence>
<dbReference type="Proteomes" id="UP000574067">
    <property type="component" value="Unassembled WGS sequence"/>
</dbReference>
<dbReference type="CDD" id="cd06662">
    <property type="entry name" value="SURF1"/>
    <property type="match status" value="1"/>
</dbReference>
<comment type="similarity">
    <text evidence="2 6">Belongs to the SURF1 family.</text>
</comment>
<dbReference type="AlphaFoldDB" id="A0A848FDZ5"/>
<dbReference type="EMBL" id="JABBFW010000010">
    <property type="protein sequence ID" value="NML16503.1"/>
    <property type="molecule type" value="Genomic_DNA"/>
</dbReference>
<evidence type="ECO:0000256" key="2">
    <source>
        <dbReference type="ARBA" id="ARBA00007165"/>
    </source>
</evidence>
<feature type="region of interest" description="Disordered" evidence="7">
    <location>
        <begin position="184"/>
        <end position="209"/>
    </location>
</feature>
<evidence type="ECO:0000313" key="9">
    <source>
        <dbReference type="Proteomes" id="UP000574067"/>
    </source>
</evidence>
<reference evidence="8 9" key="1">
    <citation type="submission" date="2020-04" db="EMBL/GenBank/DDBJ databases">
        <title>Azohydromonas sp. isolated from soil.</title>
        <authorList>
            <person name="Dahal R.H."/>
        </authorList>
    </citation>
    <scope>NUCLEOTIDE SEQUENCE [LARGE SCALE GENOMIC DNA]</scope>
    <source>
        <strain evidence="8 9">G-1-1-14</strain>
    </source>
</reference>
<keyword evidence="6" id="KW-1003">Cell membrane</keyword>
<dbReference type="PANTHER" id="PTHR23427">
    <property type="entry name" value="SURFEIT LOCUS PROTEIN"/>
    <property type="match status" value="1"/>
</dbReference>
<comment type="caution">
    <text evidence="8">The sequence shown here is derived from an EMBL/GenBank/DDBJ whole genome shotgun (WGS) entry which is preliminary data.</text>
</comment>
<sequence length="271" mass="29296">MLFALFLALGLWQVQRLGWKQELIARVEQRLQAAPVPAPEPAAWPTLERGTDEYRRVVARGRFAHELETLVQASTELGTGYWVLTPLLTDGGFWLLVNRGFVPLERRAREARGDEPQGVQEVSGLLRITEPKGSLLQGNDPAAGRWYSRDVAAIAAARGLGGGQRPGPVAPYFIDAAAADAASPAASRSPARAEPVEAPPPGRTASPARTAEVWPRPGLTVVRFTNNHLSYALTWFALAAMVAAATVYVLRDERRLRARVRAGAASLHGGD</sequence>
<dbReference type="Pfam" id="PF02104">
    <property type="entry name" value="SURF1"/>
    <property type="match status" value="1"/>
</dbReference>
<evidence type="ECO:0000256" key="3">
    <source>
        <dbReference type="ARBA" id="ARBA00022692"/>
    </source>
</evidence>
<comment type="subcellular location">
    <subcellularLocation>
        <location evidence="6">Cell membrane</location>
        <topology evidence="6">Multi-pass membrane protein</topology>
    </subcellularLocation>
    <subcellularLocation>
        <location evidence="1">Membrane</location>
    </subcellularLocation>
</comment>
<evidence type="ECO:0000313" key="8">
    <source>
        <dbReference type="EMBL" id="NML16503.1"/>
    </source>
</evidence>
<dbReference type="GO" id="GO:0005886">
    <property type="term" value="C:plasma membrane"/>
    <property type="evidence" value="ECO:0007669"/>
    <property type="project" value="UniProtKB-SubCell"/>
</dbReference>
<keyword evidence="5 6" id="KW-0472">Membrane</keyword>
<organism evidence="8 9">
    <name type="scientific">Azohydromonas caseinilytica</name>
    <dbReference type="NCBI Taxonomy" id="2728836"/>
    <lineage>
        <taxon>Bacteria</taxon>
        <taxon>Pseudomonadati</taxon>
        <taxon>Pseudomonadota</taxon>
        <taxon>Betaproteobacteria</taxon>
        <taxon>Burkholderiales</taxon>
        <taxon>Sphaerotilaceae</taxon>
        <taxon>Azohydromonas</taxon>
    </lineage>
</organism>